<evidence type="ECO:0000256" key="6">
    <source>
        <dbReference type="ARBA" id="ARBA00022729"/>
    </source>
</evidence>
<dbReference type="Pfam" id="PF00560">
    <property type="entry name" value="LRR_1"/>
    <property type="match status" value="5"/>
</dbReference>
<dbReference type="PANTHER" id="PTHR48063">
    <property type="entry name" value="LRR RECEPTOR-LIKE KINASE"/>
    <property type="match status" value="1"/>
</dbReference>
<evidence type="ECO:0000259" key="14">
    <source>
        <dbReference type="Pfam" id="PF08263"/>
    </source>
</evidence>
<dbReference type="InterPro" id="IPR013210">
    <property type="entry name" value="LRR_N_plant-typ"/>
</dbReference>
<dbReference type="Pfam" id="PF08263">
    <property type="entry name" value="LRRNT_2"/>
    <property type="match status" value="1"/>
</dbReference>
<comment type="similarity">
    <text evidence="2">Belongs to the RLP family.</text>
</comment>
<protein>
    <recommendedName>
        <fullName evidence="14">Leucine-rich repeat-containing N-terminal plant-type domain-containing protein</fullName>
    </recommendedName>
</protein>
<keyword evidence="8 12" id="KW-1133">Transmembrane helix</keyword>
<keyword evidence="10" id="KW-0675">Receptor</keyword>
<evidence type="ECO:0000256" key="8">
    <source>
        <dbReference type="ARBA" id="ARBA00022989"/>
    </source>
</evidence>
<dbReference type="PROSITE" id="PS51450">
    <property type="entry name" value="LRR"/>
    <property type="match status" value="2"/>
</dbReference>
<keyword evidence="16" id="KW-1185">Reference proteome</keyword>
<feature type="transmembrane region" description="Helical" evidence="12">
    <location>
        <begin position="856"/>
        <end position="876"/>
    </location>
</feature>
<evidence type="ECO:0000256" key="13">
    <source>
        <dbReference type="SAM" id="SignalP"/>
    </source>
</evidence>
<gene>
    <name evidence="15" type="ORF">G4B88_026928</name>
</gene>
<dbReference type="EMBL" id="JAATIQ010000403">
    <property type="protein sequence ID" value="KAF4357549.1"/>
    <property type="molecule type" value="Genomic_DNA"/>
</dbReference>
<evidence type="ECO:0000256" key="7">
    <source>
        <dbReference type="ARBA" id="ARBA00022737"/>
    </source>
</evidence>
<keyword evidence="6 13" id="KW-0732">Signal</keyword>
<name>A0A7J6EIK1_CANSA</name>
<keyword evidence="9 12" id="KW-0472">Membrane</keyword>
<dbReference type="SUPFAM" id="SSF52058">
    <property type="entry name" value="L domain-like"/>
    <property type="match status" value="3"/>
</dbReference>
<sequence length="913" mass="102410">MVVLVLVLMLATTMCHHVWSSNISGQCIESERQALLTFKNGLVDKGNKLSSWTNTRPDCCDWNGIRCDNLTHHIIELSLSYLNGEIGSSLVELKQLRHLDLSGSYDGHLEAHNLKWLSSLPFLKDVGLGDIDLSKATDWFQSIKTAHSLTSLYLESCQLPQVDMLSLSNKNSSNSLTYLSLIFNTIHPTTFPWMLNLSTNLVELGIFDTYNIRGPLPNSFENMRNLEKIYFNENGFEGGIPKSLGNLCTLKELSLCGNNFNTTTLHDILELLCTKDSLQVLDLRSNQLSGSIPTLSNMPYLREFDVSGNSLSGVISEVHFQNLSKLEVLGLSSNSLALKFKSNWVPPFQLTSIHLSFCKLGPKFPSWLKTQVKIRDIRLSHNEINDTIPIWFNNFISKMEYVDLSHNQFHGSFSLYNVTSIMSYVDLSYNQFHGSFSLYDVAFPIYQLDLSSNQFSGSISLYNFTSEMRNLNLSFNQFSGPIPSSLSSHEMYLQNNKLTSLTSFMCKPFLVSSPHKIYVLDLSNNMLSGSLPECFGNFSNLAFLNLGNNNLSGLIPKSMGSLQEIRVLQLRHNNFSGNLPSLQKCEQLQVFDVGDNSLEGKIPLWIGQNLKNLIFLSLKSNKFNNCMPSNLCNLHAIEMLDLSTNSIFGNIPPCLEKFTSMVEKRDHHQLQTGSSKFRVDVPVDENGLRPMELESLVIMWKGVYYENQKIFESLRLIDLSSNQLSGEIPETLTHLVQLNQLNLSWNNLDGGIPKEIGKLSNLQSLDLSNNNLSGQIPSSLATISFLSFLKLSNNNLFGKIPTGTQLQSFEASSYTGNLGLCGPPLTNSSCSNGTNNGSINVVEDGDKWLDMKQFHMGIGVGFIVGFVGVCVNIFLLTSWRPVYFRFLNAMGDWLYVRISIKMAKFKRMFSSNT</sequence>
<comment type="subcellular location">
    <subcellularLocation>
        <location evidence="1">Cell membrane</location>
        <topology evidence="1">Single-pass type I membrane protein</topology>
    </subcellularLocation>
</comment>
<evidence type="ECO:0000313" key="16">
    <source>
        <dbReference type="Proteomes" id="UP000583929"/>
    </source>
</evidence>
<evidence type="ECO:0000256" key="9">
    <source>
        <dbReference type="ARBA" id="ARBA00023136"/>
    </source>
</evidence>
<evidence type="ECO:0000256" key="4">
    <source>
        <dbReference type="ARBA" id="ARBA00022614"/>
    </source>
</evidence>
<dbReference type="FunFam" id="3.80.10.10:FF:001347">
    <property type="entry name" value="LRR receptor-like serine/threonine-protein kinase GSO2"/>
    <property type="match status" value="1"/>
</dbReference>
<keyword evidence="7" id="KW-0677">Repeat</keyword>
<dbReference type="PRINTS" id="PR00019">
    <property type="entry name" value="LEURICHRPT"/>
</dbReference>
<dbReference type="FunFam" id="3.80.10.10:FF:000213">
    <property type="entry name" value="Tyrosine-sulfated glycopeptide receptor 1"/>
    <property type="match status" value="1"/>
</dbReference>
<evidence type="ECO:0000256" key="2">
    <source>
        <dbReference type="ARBA" id="ARBA00009592"/>
    </source>
</evidence>
<evidence type="ECO:0000256" key="1">
    <source>
        <dbReference type="ARBA" id="ARBA00004251"/>
    </source>
</evidence>
<evidence type="ECO:0000313" key="15">
    <source>
        <dbReference type="EMBL" id="KAF4357549.1"/>
    </source>
</evidence>
<keyword evidence="11" id="KW-0325">Glycoprotein</keyword>
<keyword evidence="3" id="KW-1003">Cell membrane</keyword>
<dbReference type="Pfam" id="PF13855">
    <property type="entry name" value="LRR_8"/>
    <property type="match status" value="2"/>
</dbReference>
<keyword evidence="4" id="KW-0433">Leucine-rich repeat</keyword>
<dbReference type="PANTHER" id="PTHR48063:SF98">
    <property type="entry name" value="LRR RECEPTOR-LIKE SERINE_THREONINE-PROTEIN KINASE FLS2"/>
    <property type="match status" value="1"/>
</dbReference>
<dbReference type="InterPro" id="IPR032675">
    <property type="entry name" value="LRR_dom_sf"/>
</dbReference>
<dbReference type="Gene3D" id="3.80.10.10">
    <property type="entry name" value="Ribonuclease Inhibitor"/>
    <property type="match status" value="4"/>
</dbReference>
<feature type="domain" description="Leucine-rich repeat-containing N-terminal plant-type" evidence="14">
    <location>
        <begin position="29"/>
        <end position="68"/>
    </location>
</feature>
<keyword evidence="5 12" id="KW-0812">Transmembrane</keyword>
<accession>A0A7J6EIK1</accession>
<dbReference type="AlphaFoldDB" id="A0A7J6EIK1"/>
<dbReference type="Proteomes" id="UP000583929">
    <property type="component" value="Unassembled WGS sequence"/>
</dbReference>
<dbReference type="InterPro" id="IPR001611">
    <property type="entry name" value="Leu-rich_rpt"/>
</dbReference>
<evidence type="ECO:0000256" key="12">
    <source>
        <dbReference type="SAM" id="Phobius"/>
    </source>
</evidence>
<dbReference type="InterPro" id="IPR046956">
    <property type="entry name" value="RLP23-like"/>
</dbReference>
<evidence type="ECO:0000256" key="11">
    <source>
        <dbReference type="ARBA" id="ARBA00023180"/>
    </source>
</evidence>
<dbReference type="OrthoDB" id="8731593at2759"/>
<proteinExistence type="inferred from homology"/>
<evidence type="ECO:0000256" key="10">
    <source>
        <dbReference type="ARBA" id="ARBA00023170"/>
    </source>
</evidence>
<dbReference type="GO" id="GO:0005886">
    <property type="term" value="C:plasma membrane"/>
    <property type="evidence" value="ECO:0007669"/>
    <property type="project" value="UniProtKB-SubCell"/>
</dbReference>
<evidence type="ECO:0000256" key="3">
    <source>
        <dbReference type="ARBA" id="ARBA00022475"/>
    </source>
</evidence>
<comment type="caution">
    <text evidence="15">The sequence shown here is derived from an EMBL/GenBank/DDBJ whole genome shotgun (WGS) entry which is preliminary data.</text>
</comment>
<reference evidence="15 16" key="1">
    <citation type="journal article" date="2020" name="bioRxiv">
        <title>Sequence and annotation of 42 cannabis genomes reveals extensive copy number variation in cannabinoid synthesis and pathogen resistance genes.</title>
        <authorList>
            <person name="Mckernan K.J."/>
            <person name="Helbert Y."/>
            <person name="Kane L.T."/>
            <person name="Ebling H."/>
            <person name="Zhang L."/>
            <person name="Liu B."/>
            <person name="Eaton Z."/>
            <person name="Mclaughlin S."/>
            <person name="Kingan S."/>
            <person name="Baybayan P."/>
            <person name="Concepcion G."/>
            <person name="Jordan M."/>
            <person name="Riva A."/>
            <person name="Barbazuk W."/>
            <person name="Harkins T."/>
        </authorList>
    </citation>
    <scope>NUCLEOTIDE SEQUENCE [LARGE SCALE GENOMIC DNA]</scope>
    <source>
        <strain evidence="16">cv. Jamaican Lion 4</strain>
        <tissue evidence="15">Leaf</tissue>
    </source>
</reference>
<feature type="signal peptide" evidence="13">
    <location>
        <begin position="1"/>
        <end position="20"/>
    </location>
</feature>
<feature type="chain" id="PRO_5029603744" description="Leucine-rich repeat-containing N-terminal plant-type domain-containing protein" evidence="13">
    <location>
        <begin position="21"/>
        <end position="913"/>
    </location>
</feature>
<evidence type="ECO:0000256" key="5">
    <source>
        <dbReference type="ARBA" id="ARBA00022692"/>
    </source>
</evidence>
<organism evidence="15 16">
    <name type="scientific">Cannabis sativa</name>
    <name type="common">Hemp</name>
    <name type="synonym">Marijuana</name>
    <dbReference type="NCBI Taxonomy" id="3483"/>
    <lineage>
        <taxon>Eukaryota</taxon>
        <taxon>Viridiplantae</taxon>
        <taxon>Streptophyta</taxon>
        <taxon>Embryophyta</taxon>
        <taxon>Tracheophyta</taxon>
        <taxon>Spermatophyta</taxon>
        <taxon>Magnoliopsida</taxon>
        <taxon>eudicotyledons</taxon>
        <taxon>Gunneridae</taxon>
        <taxon>Pentapetalae</taxon>
        <taxon>rosids</taxon>
        <taxon>fabids</taxon>
        <taxon>Rosales</taxon>
        <taxon>Cannabaceae</taxon>
        <taxon>Cannabis</taxon>
    </lineage>
</organism>